<name>A0A0C1EBL3_9BACT</name>
<proteinExistence type="predicted"/>
<dbReference type="AlphaFoldDB" id="A0A0C1EBL3"/>
<evidence type="ECO:0000313" key="4">
    <source>
        <dbReference type="Proteomes" id="UP000031307"/>
    </source>
</evidence>
<dbReference type="InterPro" id="IPR025640">
    <property type="entry name" value="GYF_2"/>
</dbReference>
<dbReference type="OMA" id="WFYLNKE"/>
<protein>
    <recommendedName>
        <fullName evidence="2">GYF domain-containing protein</fullName>
    </recommendedName>
</protein>
<keyword evidence="1" id="KW-1133">Transmembrane helix</keyword>
<sequence>MHFFSSLIFLALVGSLAAQYARVKGRDPFRWFVIGMLFSLLGLLVLFLLPDLSKKKQAEQESDSTSSSEEELLDVHPVEWSKDWFYVDVNKKSVGPVSMPVLIDLWKAEKIRLSTLVWSEGMTGWEKIEDLRSLMTCLEKN</sequence>
<keyword evidence="1" id="KW-0472">Membrane</keyword>
<reference evidence="3 4" key="1">
    <citation type="journal article" date="2014" name="Mol. Biol. Evol.">
        <title>Massive expansion of Ubiquitination-related gene families within the Chlamydiae.</title>
        <authorList>
            <person name="Domman D."/>
            <person name="Collingro A."/>
            <person name="Lagkouvardos I."/>
            <person name="Gehre L."/>
            <person name="Weinmaier T."/>
            <person name="Rattei T."/>
            <person name="Subtil A."/>
            <person name="Horn M."/>
        </authorList>
    </citation>
    <scope>NUCLEOTIDE SEQUENCE [LARGE SCALE GENOMIC DNA]</scope>
    <source>
        <strain evidence="3 4">OEW1</strain>
    </source>
</reference>
<dbReference type="PATRIC" id="fig|83552.4.peg.1413"/>
<keyword evidence="1" id="KW-0812">Transmembrane</keyword>
<dbReference type="EMBL" id="JSAM01000076">
    <property type="protein sequence ID" value="KIA77448.1"/>
    <property type="molecule type" value="Genomic_DNA"/>
</dbReference>
<gene>
    <name evidence="3" type="ORF">DB43_GG00270</name>
</gene>
<feature type="domain" description="GYF" evidence="2">
    <location>
        <begin position="84"/>
        <end position="134"/>
    </location>
</feature>
<dbReference type="RefSeq" id="WP_006340141.1">
    <property type="nucleotide sequence ID" value="NZ_BAWW01000008.1"/>
</dbReference>
<organism evidence="3 4">
    <name type="scientific">Parachlamydia acanthamoebae</name>
    <dbReference type="NCBI Taxonomy" id="83552"/>
    <lineage>
        <taxon>Bacteria</taxon>
        <taxon>Pseudomonadati</taxon>
        <taxon>Chlamydiota</taxon>
        <taxon>Chlamydiia</taxon>
        <taxon>Parachlamydiales</taxon>
        <taxon>Parachlamydiaceae</taxon>
        <taxon>Parachlamydia</taxon>
    </lineage>
</organism>
<evidence type="ECO:0000256" key="1">
    <source>
        <dbReference type="SAM" id="Phobius"/>
    </source>
</evidence>
<accession>A0A0C1EBL3</accession>
<comment type="caution">
    <text evidence="3">The sequence shown here is derived from an EMBL/GenBank/DDBJ whole genome shotgun (WGS) entry which is preliminary data.</text>
</comment>
<feature type="transmembrane region" description="Helical" evidence="1">
    <location>
        <begin position="28"/>
        <end position="49"/>
    </location>
</feature>
<dbReference type="Proteomes" id="UP000031307">
    <property type="component" value="Unassembled WGS sequence"/>
</dbReference>
<dbReference type="Pfam" id="PF14237">
    <property type="entry name" value="GYF_2"/>
    <property type="match status" value="1"/>
</dbReference>
<evidence type="ECO:0000313" key="3">
    <source>
        <dbReference type="EMBL" id="KIA77448.1"/>
    </source>
</evidence>
<evidence type="ECO:0000259" key="2">
    <source>
        <dbReference type="Pfam" id="PF14237"/>
    </source>
</evidence>